<keyword evidence="2" id="KW-1185">Reference proteome</keyword>
<dbReference type="EMBL" id="JAGGKK010000016">
    <property type="protein sequence ID" value="MBP1949906.1"/>
    <property type="molecule type" value="Genomic_DNA"/>
</dbReference>
<protein>
    <recommendedName>
        <fullName evidence="3">Lipoprotein</fullName>
    </recommendedName>
</protein>
<reference evidence="1 2" key="1">
    <citation type="submission" date="2021-03" db="EMBL/GenBank/DDBJ databases">
        <title>Genomic Encyclopedia of Type Strains, Phase IV (KMG-IV): sequencing the most valuable type-strain genomes for metagenomic binning, comparative biology and taxonomic classification.</title>
        <authorList>
            <person name="Goeker M."/>
        </authorList>
    </citation>
    <scope>NUCLEOTIDE SEQUENCE [LARGE SCALE GENOMIC DNA]</scope>
    <source>
        <strain evidence="1 2">DSM 21085</strain>
    </source>
</reference>
<dbReference type="PROSITE" id="PS51257">
    <property type="entry name" value="PROKAR_LIPOPROTEIN"/>
    <property type="match status" value="1"/>
</dbReference>
<proteinExistence type="predicted"/>
<name>A0ABS4HG62_9BACI</name>
<accession>A0ABS4HG62</accession>
<organism evidence="1 2">
    <name type="scientific">Virgibacillus litoralis</name>
    <dbReference type="NCBI Taxonomy" id="578221"/>
    <lineage>
        <taxon>Bacteria</taxon>
        <taxon>Bacillati</taxon>
        <taxon>Bacillota</taxon>
        <taxon>Bacilli</taxon>
        <taxon>Bacillales</taxon>
        <taxon>Bacillaceae</taxon>
        <taxon>Virgibacillus</taxon>
    </lineage>
</organism>
<evidence type="ECO:0000313" key="1">
    <source>
        <dbReference type="EMBL" id="MBP1949906.1"/>
    </source>
</evidence>
<gene>
    <name evidence="1" type="ORF">J2Z82_002862</name>
</gene>
<evidence type="ECO:0000313" key="2">
    <source>
        <dbReference type="Proteomes" id="UP001519328"/>
    </source>
</evidence>
<dbReference type="Proteomes" id="UP001519328">
    <property type="component" value="Unassembled WGS sequence"/>
</dbReference>
<evidence type="ECO:0008006" key="3">
    <source>
        <dbReference type="Google" id="ProtNLM"/>
    </source>
</evidence>
<comment type="caution">
    <text evidence="1">The sequence shown here is derived from an EMBL/GenBank/DDBJ whole genome shotgun (WGS) entry which is preliminary data.</text>
</comment>
<dbReference type="RefSeq" id="WP_342453648.1">
    <property type="nucleotide sequence ID" value="NZ_JAGGKK010000016.1"/>
</dbReference>
<sequence length="170" mass="19547">MKRLYLLLLLIVLVGCNKGYDSLNEAVQSQWKTPIEIINQDKDKHLVYYLDQTQHILGVYHYENGKYSYDNEQSVGIESESGTGLPFLLSANNFEGVGNIIHGAIKTEKHEIERFVIEYKNGETQEIKAKNNTFITEFPLYLTVSPNDFLSKVESAYGYDKNNEIIESWN</sequence>